<dbReference type="Gene3D" id="3.30.1370.120">
    <property type="match status" value="5"/>
</dbReference>
<evidence type="ECO:0000256" key="5">
    <source>
        <dbReference type="SAM" id="SignalP"/>
    </source>
</evidence>
<keyword evidence="2 5" id="KW-0732">Signal</keyword>
<gene>
    <name evidence="7" type="ORF">ENQ76_03735</name>
</gene>
<protein>
    <recommendedName>
        <fullName evidence="6">NolW-like domain-containing protein</fullName>
    </recommendedName>
</protein>
<feature type="compositionally biased region" description="Pro residues" evidence="4">
    <location>
        <begin position="712"/>
        <end position="722"/>
    </location>
</feature>
<comment type="caution">
    <text evidence="7">The sequence shown here is derived from an EMBL/GenBank/DDBJ whole genome shotgun (WGS) entry which is preliminary data.</text>
</comment>
<keyword evidence="3" id="KW-0472">Membrane</keyword>
<dbReference type="PANTHER" id="PTHR30332">
    <property type="entry name" value="PROBABLE GENERAL SECRETION PATHWAY PROTEIN D"/>
    <property type="match status" value="1"/>
</dbReference>
<dbReference type="InterPro" id="IPR038591">
    <property type="entry name" value="NolW-like_sf"/>
</dbReference>
<feature type="region of interest" description="Disordered" evidence="4">
    <location>
        <begin position="46"/>
        <end position="114"/>
    </location>
</feature>
<feature type="signal peptide" evidence="5">
    <location>
        <begin position="1"/>
        <end position="36"/>
    </location>
</feature>
<name>A0A7C2JZ90_9PLAN</name>
<dbReference type="GO" id="GO:0009306">
    <property type="term" value="P:protein secretion"/>
    <property type="evidence" value="ECO:0007669"/>
    <property type="project" value="TreeGrafter"/>
</dbReference>
<feature type="compositionally biased region" description="Basic and acidic residues" evidence="4">
    <location>
        <begin position="80"/>
        <end position="90"/>
    </location>
</feature>
<proteinExistence type="predicted"/>
<dbReference type="InterPro" id="IPR005644">
    <property type="entry name" value="NolW-like"/>
</dbReference>
<feature type="compositionally biased region" description="Pro residues" evidence="4">
    <location>
        <begin position="47"/>
        <end position="74"/>
    </location>
</feature>
<accession>A0A7C2JZ90</accession>
<feature type="domain" description="NolW-like" evidence="6">
    <location>
        <begin position="865"/>
        <end position="979"/>
    </location>
</feature>
<evidence type="ECO:0000259" key="6">
    <source>
        <dbReference type="Pfam" id="PF03958"/>
    </source>
</evidence>
<comment type="subcellular location">
    <subcellularLocation>
        <location evidence="1">Membrane</location>
    </subcellularLocation>
</comment>
<organism evidence="7">
    <name type="scientific">Schlesneria paludicola</name>
    <dbReference type="NCBI Taxonomy" id="360056"/>
    <lineage>
        <taxon>Bacteria</taxon>
        <taxon>Pseudomonadati</taxon>
        <taxon>Planctomycetota</taxon>
        <taxon>Planctomycetia</taxon>
        <taxon>Planctomycetales</taxon>
        <taxon>Planctomycetaceae</taxon>
        <taxon>Schlesneria</taxon>
    </lineage>
</organism>
<evidence type="ECO:0000256" key="3">
    <source>
        <dbReference type="ARBA" id="ARBA00023136"/>
    </source>
</evidence>
<feature type="compositionally biased region" description="Low complexity" evidence="4">
    <location>
        <begin position="1018"/>
        <end position="1035"/>
    </location>
</feature>
<dbReference type="EMBL" id="DSOK01000118">
    <property type="protein sequence ID" value="HEN14563.1"/>
    <property type="molecule type" value="Genomic_DNA"/>
</dbReference>
<feature type="region of interest" description="Disordered" evidence="4">
    <location>
        <begin position="1010"/>
        <end position="1041"/>
    </location>
</feature>
<reference evidence="7" key="1">
    <citation type="journal article" date="2020" name="mSystems">
        <title>Genome- and Community-Level Interaction Insights into Carbon Utilization and Element Cycling Functions of Hydrothermarchaeota in Hydrothermal Sediment.</title>
        <authorList>
            <person name="Zhou Z."/>
            <person name="Liu Y."/>
            <person name="Xu W."/>
            <person name="Pan J."/>
            <person name="Luo Z.H."/>
            <person name="Li M."/>
        </authorList>
    </citation>
    <scope>NUCLEOTIDE SEQUENCE [LARGE SCALE GENOMIC DNA]</scope>
    <source>
        <strain evidence="7">SpSt-339</strain>
    </source>
</reference>
<dbReference type="GO" id="GO:0016020">
    <property type="term" value="C:membrane"/>
    <property type="evidence" value="ECO:0007669"/>
    <property type="project" value="UniProtKB-SubCell"/>
</dbReference>
<dbReference type="Pfam" id="PF03958">
    <property type="entry name" value="Secretin_N"/>
    <property type="match status" value="2"/>
</dbReference>
<feature type="region of interest" description="Disordered" evidence="4">
    <location>
        <begin position="700"/>
        <end position="726"/>
    </location>
</feature>
<dbReference type="GO" id="GO:0015627">
    <property type="term" value="C:type II protein secretion system complex"/>
    <property type="evidence" value="ECO:0007669"/>
    <property type="project" value="TreeGrafter"/>
</dbReference>
<feature type="compositionally biased region" description="Acidic residues" evidence="4">
    <location>
        <begin position="659"/>
        <end position="679"/>
    </location>
</feature>
<dbReference type="InterPro" id="IPR050810">
    <property type="entry name" value="Bact_Secretion_Sys_Channel"/>
</dbReference>
<evidence type="ECO:0000256" key="2">
    <source>
        <dbReference type="ARBA" id="ARBA00022729"/>
    </source>
</evidence>
<evidence type="ECO:0000256" key="1">
    <source>
        <dbReference type="ARBA" id="ARBA00004370"/>
    </source>
</evidence>
<dbReference type="AlphaFoldDB" id="A0A7C2JZ90"/>
<dbReference type="PANTHER" id="PTHR30332:SF24">
    <property type="entry name" value="SECRETIN GSPD-RELATED"/>
    <property type="match status" value="1"/>
</dbReference>
<evidence type="ECO:0000256" key="4">
    <source>
        <dbReference type="SAM" id="MobiDB-lite"/>
    </source>
</evidence>
<feature type="chain" id="PRO_5028347162" description="NolW-like domain-containing protein" evidence="5">
    <location>
        <begin position="37"/>
        <end position="1041"/>
    </location>
</feature>
<feature type="domain" description="NolW-like" evidence="6">
    <location>
        <begin position="288"/>
        <end position="389"/>
    </location>
</feature>
<feature type="region of interest" description="Disordered" evidence="4">
    <location>
        <begin position="586"/>
        <end position="687"/>
    </location>
</feature>
<evidence type="ECO:0000313" key="7">
    <source>
        <dbReference type="EMBL" id="HEN14563.1"/>
    </source>
</evidence>
<sequence length="1041" mass="115763">MAPPPAFKWCAMFGPRHRSVVLLALALSGAVSPLFAFQEVKVVPSGGPTPPPGARPATPPGQPGQPPGTPPGQPAPGGKPGEENKDKKPEAPPGPAPITRPATPPTPDRSELAAKLGPDGRVQLNFHGQKWLDVLEWYAGIAGMSLDWQELPGDFLNLRTQRSYTVDEIRDLLNRHLLDRGYSLLRNGEVLIVVNLKKLDPALVPRVDPEDLPNREPHEFVKTSFKLDWLIAETTVEELKPMLSPHGKIWGLKATNRIEALDAAANLMELHRVLMDEQSGRGQERLVKEFKLQYTRADDVYELLLGLLGKEKPKKDEGPMDPRRMMQMQQMMQQQMQQQNRPGGDAGTKKAPEIHLVVNRRENSVLASGPPDLIALCEQAVKTLDVPQAEGSSLLANAQRMQIYRLTSVDPEPLVETLNEIGNLDPETQLRVDKKGKSIIAYAPLADHMTIRAIVDKLDGTDRRFEVIKLRRLEADYVAGTIQFMMGEEQKQQNTRRSYYFYDPFDYGGGGSSSESETRKFRVDADVEHNRLLIWANDVEFNEIEKLLVKLGELPPPGSRGSTFRTVDSIPLEDAAEVLQRLRETWPGFGGNPLQLNIQPRDDDPRPEPSAPPAKPPRSSDTSTELDTAPADGPAPPPLLKFSRASISRTHDDAGDSSGVEEAELTDDADESVAEEDADPTVSKPGALHEDEAIVAELADEPQAQSTRPNRTAPPPSSPVRPPVTVELDPSGRWILKSEDTEALDRLEDLIADLAPPRRDYKLFQLKHSTSWAWSIAITLEDFFKEEQEQTTGRRPFYYYDYAPQQNAKESPRLSKRRPLKFIADSDSNSILVVGADPHQLRIIEELIEYYDQPVASDAKAIRRTQVFQIKYSQAKVIADAVKDVYRDLLSENDKALQQPQNGQNQNQQRASERTVTYVYDYGASDSSSGKKGDPPQPVRFKGALSIGVDEVSNSLVVSSTETLINDIRMMVETLDEAARPNVPTMQVIQVNRNVPTAIVQEKLAKLLKEKKPPPQQQPQNGQPRQPNQPQVQQVDADEFP</sequence>
<feature type="compositionally biased region" description="Pro residues" evidence="4">
    <location>
        <begin position="91"/>
        <end position="107"/>
    </location>
</feature>